<gene>
    <name evidence="7" type="ORF">METZ01_LOCUS484145</name>
</gene>
<dbReference type="Pfam" id="PF02472">
    <property type="entry name" value="ExbD"/>
    <property type="match status" value="1"/>
</dbReference>
<organism evidence="7">
    <name type="scientific">marine metagenome</name>
    <dbReference type="NCBI Taxonomy" id="408172"/>
    <lineage>
        <taxon>unclassified sequences</taxon>
        <taxon>metagenomes</taxon>
        <taxon>ecological metagenomes</taxon>
    </lineage>
</organism>
<comment type="subcellular location">
    <subcellularLocation>
        <location evidence="1">Cell membrane</location>
        <topology evidence="1">Single-pass membrane protein</topology>
    </subcellularLocation>
</comment>
<dbReference type="InterPro" id="IPR003400">
    <property type="entry name" value="ExbD"/>
</dbReference>
<dbReference type="EMBL" id="UINC01208648">
    <property type="protein sequence ID" value="SVE31291.1"/>
    <property type="molecule type" value="Genomic_DNA"/>
</dbReference>
<feature type="non-terminal residue" evidence="7">
    <location>
        <position position="100"/>
    </location>
</feature>
<reference evidence="7" key="1">
    <citation type="submission" date="2018-05" db="EMBL/GenBank/DDBJ databases">
        <authorList>
            <person name="Lanie J.A."/>
            <person name="Ng W.-L."/>
            <person name="Kazmierczak K.M."/>
            <person name="Andrzejewski T.M."/>
            <person name="Davidsen T.M."/>
            <person name="Wayne K.J."/>
            <person name="Tettelin H."/>
            <person name="Glass J.I."/>
            <person name="Rusch D."/>
            <person name="Podicherti R."/>
            <person name="Tsui H.-C.T."/>
            <person name="Winkler M.E."/>
        </authorList>
    </citation>
    <scope>NUCLEOTIDE SEQUENCE</scope>
</reference>
<proteinExistence type="predicted"/>
<feature type="transmembrane region" description="Helical" evidence="6">
    <location>
        <begin position="12"/>
        <end position="36"/>
    </location>
</feature>
<keyword evidence="4 6" id="KW-1133">Transmembrane helix</keyword>
<evidence type="ECO:0000313" key="7">
    <source>
        <dbReference type="EMBL" id="SVE31291.1"/>
    </source>
</evidence>
<evidence type="ECO:0000256" key="2">
    <source>
        <dbReference type="ARBA" id="ARBA00022475"/>
    </source>
</evidence>
<evidence type="ECO:0000256" key="4">
    <source>
        <dbReference type="ARBA" id="ARBA00022989"/>
    </source>
</evidence>
<dbReference type="PANTHER" id="PTHR30558:SF3">
    <property type="entry name" value="BIOPOLYMER TRANSPORT PROTEIN EXBD-RELATED"/>
    <property type="match status" value="1"/>
</dbReference>
<name>A0A383CGL1_9ZZZZ</name>
<accession>A0A383CGL1</accession>
<evidence type="ECO:0000256" key="3">
    <source>
        <dbReference type="ARBA" id="ARBA00022692"/>
    </source>
</evidence>
<dbReference type="AlphaFoldDB" id="A0A383CGL1"/>
<evidence type="ECO:0000256" key="6">
    <source>
        <dbReference type="SAM" id="Phobius"/>
    </source>
</evidence>
<evidence type="ECO:0000256" key="1">
    <source>
        <dbReference type="ARBA" id="ARBA00004162"/>
    </source>
</evidence>
<keyword evidence="2" id="KW-1003">Cell membrane</keyword>
<keyword evidence="5 6" id="KW-0472">Membrane</keyword>
<dbReference type="PANTHER" id="PTHR30558">
    <property type="entry name" value="EXBD MEMBRANE COMPONENT OF PMF-DRIVEN MACROMOLECULE IMPORT SYSTEM"/>
    <property type="match status" value="1"/>
</dbReference>
<evidence type="ECO:0008006" key="8">
    <source>
        <dbReference type="Google" id="ProtNLM"/>
    </source>
</evidence>
<dbReference type="GO" id="GO:0022857">
    <property type="term" value="F:transmembrane transporter activity"/>
    <property type="evidence" value="ECO:0007669"/>
    <property type="project" value="InterPro"/>
</dbReference>
<sequence>MEFSRRQRSRQELNVAPLIDVVFLLLIFFMLASTFIEPNAVDIRLSGGNAETVNTADPLVVEVIPDGSVRLNGLRLSFEQLTVEIAARIKGDPSRVITIM</sequence>
<evidence type="ECO:0000256" key="5">
    <source>
        <dbReference type="ARBA" id="ARBA00023136"/>
    </source>
</evidence>
<protein>
    <recommendedName>
        <fullName evidence="8">Biopolymer transporter ExbD</fullName>
    </recommendedName>
</protein>
<dbReference type="GO" id="GO:0005886">
    <property type="term" value="C:plasma membrane"/>
    <property type="evidence" value="ECO:0007669"/>
    <property type="project" value="UniProtKB-SubCell"/>
</dbReference>
<keyword evidence="3 6" id="KW-0812">Transmembrane</keyword>